<keyword evidence="2" id="KW-0813">Transport</keyword>
<evidence type="ECO:0000256" key="7">
    <source>
        <dbReference type="ARBA" id="ARBA00022989"/>
    </source>
</evidence>
<dbReference type="InterPro" id="IPR036640">
    <property type="entry name" value="ABC1_TM_sf"/>
</dbReference>
<evidence type="ECO:0000256" key="2">
    <source>
        <dbReference type="ARBA" id="ARBA00022448"/>
    </source>
</evidence>
<dbReference type="Gene3D" id="1.20.1560.10">
    <property type="entry name" value="ABC transporter type 1, transmembrane domain"/>
    <property type="match status" value="1"/>
</dbReference>
<dbReference type="GO" id="GO:0016887">
    <property type="term" value="F:ATP hydrolysis activity"/>
    <property type="evidence" value="ECO:0007669"/>
    <property type="project" value="InterPro"/>
</dbReference>
<dbReference type="InterPro" id="IPR027417">
    <property type="entry name" value="P-loop_NTPase"/>
</dbReference>
<dbReference type="SMART" id="SM00382">
    <property type="entry name" value="AAA"/>
    <property type="match status" value="1"/>
</dbReference>
<feature type="domain" description="ABC transmembrane type-1" evidence="11">
    <location>
        <begin position="20"/>
        <end position="280"/>
    </location>
</feature>
<evidence type="ECO:0000256" key="1">
    <source>
        <dbReference type="ARBA" id="ARBA00004651"/>
    </source>
</evidence>
<gene>
    <name evidence="12" type="ordered locus">Cyan10605_1084</name>
</gene>
<keyword evidence="6" id="KW-0067">ATP-binding</keyword>
<dbReference type="PANTHER" id="PTHR24221">
    <property type="entry name" value="ATP-BINDING CASSETTE SUB-FAMILY B"/>
    <property type="match status" value="1"/>
</dbReference>
<dbReference type="GO" id="GO:0034040">
    <property type="term" value="F:ATPase-coupled lipid transmembrane transporter activity"/>
    <property type="evidence" value="ECO:0007669"/>
    <property type="project" value="TreeGrafter"/>
</dbReference>
<dbReference type="InterPro" id="IPR017871">
    <property type="entry name" value="ABC_transporter-like_CS"/>
</dbReference>
<feature type="transmembrane region" description="Helical" evidence="9">
    <location>
        <begin position="74"/>
        <end position="95"/>
    </location>
</feature>
<evidence type="ECO:0000256" key="3">
    <source>
        <dbReference type="ARBA" id="ARBA00022475"/>
    </source>
</evidence>
<evidence type="ECO:0000256" key="6">
    <source>
        <dbReference type="ARBA" id="ARBA00022840"/>
    </source>
</evidence>
<evidence type="ECO:0000256" key="8">
    <source>
        <dbReference type="ARBA" id="ARBA00023136"/>
    </source>
</evidence>
<proteinExistence type="predicted"/>
<feature type="transmembrane region" description="Helical" evidence="9">
    <location>
        <begin position="265"/>
        <end position="283"/>
    </location>
</feature>
<feature type="transmembrane region" description="Helical" evidence="9">
    <location>
        <begin position="20"/>
        <end position="44"/>
    </location>
</feature>
<evidence type="ECO:0000259" key="11">
    <source>
        <dbReference type="PROSITE" id="PS50929"/>
    </source>
</evidence>
<dbReference type="Gene3D" id="3.40.50.300">
    <property type="entry name" value="P-loop containing nucleotide triphosphate hydrolases"/>
    <property type="match status" value="1"/>
</dbReference>
<feature type="domain" description="ABC transporter" evidence="10">
    <location>
        <begin position="358"/>
        <end position="595"/>
    </location>
</feature>
<dbReference type="InterPro" id="IPR011527">
    <property type="entry name" value="ABC1_TM_dom"/>
</dbReference>
<dbReference type="EMBL" id="CP003947">
    <property type="protein sequence ID" value="AFZ53207.1"/>
    <property type="molecule type" value="Genomic_DNA"/>
</dbReference>
<dbReference type="Proteomes" id="UP000010480">
    <property type="component" value="Chromosome"/>
</dbReference>
<feature type="transmembrane region" description="Helical" evidence="9">
    <location>
        <begin position="178"/>
        <end position="196"/>
    </location>
</feature>
<reference evidence="13" key="1">
    <citation type="journal article" date="2013" name="Proc. Natl. Acad. Sci. U.S.A.">
        <title>Improving the coverage of the cyanobacterial phylum using diversity-driven genome sequencing.</title>
        <authorList>
            <person name="Shih P.M."/>
            <person name="Wu D."/>
            <person name="Latifi A."/>
            <person name="Axen S.D."/>
            <person name="Fewer D.P."/>
            <person name="Talla E."/>
            <person name="Calteau A."/>
            <person name="Cai F."/>
            <person name="Tandeau de Marsac N."/>
            <person name="Rippka R."/>
            <person name="Herdman M."/>
            <person name="Sivonen K."/>
            <person name="Coursin T."/>
            <person name="Laurent T."/>
            <person name="Goodwin L."/>
            <person name="Nolan M."/>
            <person name="Davenport K.W."/>
            <person name="Han C.S."/>
            <person name="Rubin E.M."/>
            <person name="Eisen J.A."/>
            <person name="Woyke T."/>
            <person name="Gugger M."/>
            <person name="Kerfeld C.A."/>
        </authorList>
    </citation>
    <scope>NUCLEOTIDE SEQUENCE [LARGE SCALE GENOMIC DNA]</scope>
    <source>
        <strain evidence="13">PCC 10605</strain>
    </source>
</reference>
<keyword evidence="4 9" id="KW-0812">Transmembrane</keyword>
<sequence precursor="true">MSQLKELWTYLPPRRQRQMFLLLILMLLSSLGEMVSVGSIFPFLSAFSNPENILNNPKLKLIFDVFSIETPIELITLLATGFILTVIIANGIRLITVHFRIRFASAVGADISNQIYHKTLQQSYIFHVSQNSSHLIQTVTVDTDNLTQNVLIPLATLINNAFIIPALITTFIFIDGTIAFGTAILLGGAYIIIYRTRRKLLTRNSKIITEAGQKKIKVVQEGIGGVRDILLSHNQEFFEKVYQKSEYSLKKAKATNNVIAQSPKFFIEALALSAIALLALSLGKNGDFSRVIPILGSLALGAKKLLPTLQETFNSLAKIQGSKASITRVLIGLRRQVNNQLKISAIQSLTPLPLKKELKLEEIWFRYSEETDWVLQNLNLTIQAKTTVAFVGSTGSGKSTTADLILGLLQPQKGSILVDDLPLEGERLYRWQKNIAHVPQSIFLCDGTIAENIAFGVPHEKIDLEQVKKAARLAQIAEFIEYLPAQYDTYVGERGIRLSGGQRQRIGIARALYGDASVIVFDEATSALDNATEKEVMKAIESLSHNFTIIMIAHRLSTVEKCDRIFELSQGQVITEGTYQELLDKSTKFRHMTTAI</sequence>
<dbReference type="RefSeq" id="WP_015218938.1">
    <property type="nucleotide sequence ID" value="NC_019776.1"/>
</dbReference>
<dbReference type="SUPFAM" id="SSF52540">
    <property type="entry name" value="P-loop containing nucleoside triphosphate hydrolases"/>
    <property type="match status" value="1"/>
</dbReference>
<dbReference type="PROSITE" id="PS00211">
    <property type="entry name" value="ABC_TRANSPORTER_1"/>
    <property type="match status" value="1"/>
</dbReference>
<dbReference type="HOGENOM" id="CLU_000604_84_3_3"/>
<evidence type="ECO:0000259" key="10">
    <source>
        <dbReference type="PROSITE" id="PS50893"/>
    </source>
</evidence>
<protein>
    <submittedName>
        <fullName evidence="12">Xenobiotic-transporting ATPase</fullName>
    </submittedName>
</protein>
<comment type="subcellular location">
    <subcellularLocation>
        <location evidence="1">Cell membrane</location>
        <topology evidence="1">Multi-pass membrane protein</topology>
    </subcellularLocation>
</comment>
<organism evidence="12 13">
    <name type="scientific">Cyanobacterium aponinum (strain PCC 10605)</name>
    <dbReference type="NCBI Taxonomy" id="755178"/>
    <lineage>
        <taxon>Bacteria</taxon>
        <taxon>Bacillati</taxon>
        <taxon>Cyanobacteriota</taxon>
        <taxon>Cyanophyceae</taxon>
        <taxon>Oscillatoriophycideae</taxon>
        <taxon>Chroococcales</taxon>
        <taxon>Geminocystaceae</taxon>
        <taxon>Cyanobacterium</taxon>
    </lineage>
</organism>
<dbReference type="PROSITE" id="PS50893">
    <property type="entry name" value="ABC_TRANSPORTER_2"/>
    <property type="match status" value="1"/>
</dbReference>
<dbReference type="GO" id="GO:0005886">
    <property type="term" value="C:plasma membrane"/>
    <property type="evidence" value="ECO:0007669"/>
    <property type="project" value="UniProtKB-SubCell"/>
</dbReference>
<dbReference type="PROSITE" id="PS50929">
    <property type="entry name" value="ABC_TM1F"/>
    <property type="match status" value="1"/>
</dbReference>
<feature type="transmembrane region" description="Helical" evidence="9">
    <location>
        <begin position="150"/>
        <end position="172"/>
    </location>
</feature>
<dbReference type="InterPro" id="IPR003593">
    <property type="entry name" value="AAA+_ATPase"/>
</dbReference>
<keyword evidence="13" id="KW-1185">Reference proteome</keyword>
<keyword evidence="7 9" id="KW-1133">Transmembrane helix</keyword>
<dbReference type="FunFam" id="3.40.50.300:FF:000221">
    <property type="entry name" value="Multidrug ABC transporter ATP-binding protein"/>
    <property type="match status" value="1"/>
</dbReference>
<evidence type="ECO:0000256" key="9">
    <source>
        <dbReference type="SAM" id="Phobius"/>
    </source>
</evidence>
<dbReference type="AlphaFoldDB" id="K9Z3B4"/>
<evidence type="ECO:0000313" key="13">
    <source>
        <dbReference type="Proteomes" id="UP000010480"/>
    </source>
</evidence>
<dbReference type="InterPro" id="IPR003439">
    <property type="entry name" value="ABC_transporter-like_ATP-bd"/>
</dbReference>
<dbReference type="SUPFAM" id="SSF90123">
    <property type="entry name" value="ABC transporter transmembrane region"/>
    <property type="match status" value="1"/>
</dbReference>
<name>K9Z3B4_CYAAP</name>
<dbReference type="Pfam" id="PF00005">
    <property type="entry name" value="ABC_tran"/>
    <property type="match status" value="1"/>
</dbReference>
<dbReference type="GO" id="GO:0140359">
    <property type="term" value="F:ABC-type transporter activity"/>
    <property type="evidence" value="ECO:0007669"/>
    <property type="project" value="InterPro"/>
</dbReference>
<evidence type="ECO:0000256" key="5">
    <source>
        <dbReference type="ARBA" id="ARBA00022741"/>
    </source>
</evidence>
<evidence type="ECO:0000256" key="4">
    <source>
        <dbReference type="ARBA" id="ARBA00022692"/>
    </source>
</evidence>
<evidence type="ECO:0000313" key="12">
    <source>
        <dbReference type="EMBL" id="AFZ53207.1"/>
    </source>
</evidence>
<keyword evidence="3" id="KW-1003">Cell membrane</keyword>
<dbReference type="KEGG" id="can:Cyan10605_1084"/>
<dbReference type="PATRIC" id="fig|755178.3.peg.1147"/>
<keyword evidence="8 9" id="KW-0472">Membrane</keyword>
<accession>K9Z3B4</accession>
<dbReference type="Pfam" id="PF00664">
    <property type="entry name" value="ABC_membrane"/>
    <property type="match status" value="1"/>
</dbReference>
<dbReference type="STRING" id="755178.Cyan10605_1084"/>
<dbReference type="GO" id="GO:0005524">
    <property type="term" value="F:ATP binding"/>
    <property type="evidence" value="ECO:0007669"/>
    <property type="project" value="UniProtKB-KW"/>
</dbReference>
<dbReference type="InterPro" id="IPR039421">
    <property type="entry name" value="Type_1_exporter"/>
</dbReference>
<dbReference type="eggNOG" id="COG1132">
    <property type="taxonomic scope" value="Bacteria"/>
</dbReference>
<keyword evidence="5" id="KW-0547">Nucleotide-binding</keyword>
<dbReference type="PANTHER" id="PTHR24221:SF654">
    <property type="entry name" value="ATP-BINDING CASSETTE SUB-FAMILY B MEMBER 6"/>
    <property type="match status" value="1"/>
</dbReference>